<evidence type="ECO:0000313" key="3">
    <source>
        <dbReference type="Proteomes" id="UP000623467"/>
    </source>
</evidence>
<dbReference type="Pfam" id="PF00651">
    <property type="entry name" value="BTB"/>
    <property type="match status" value="1"/>
</dbReference>
<dbReference type="Proteomes" id="UP000623467">
    <property type="component" value="Unassembled WGS sequence"/>
</dbReference>
<name>A0A8H6Y156_9AGAR</name>
<sequence length="305" mass="34637">MENDRYLATDEDSEIAPITYDETPPSCRLGFCVTYSEAILDTQAAVIFSPIRDRNMFSVLLAPITIAFMDSTAPQTSCRFCAADADITILSSDGVLFRVHRKNLEVHSDVFAAAEHATRPENGDEIVPLSETADVLDLLFQYMYRQPQPNLRNVEFSTVAGLAEAAEKYVVYSALEWCRMRMKDAIVDHPLEVLSYAARHGHADLANQSAQQSVGYRVSTALAILPLDIFQRWILFYEQWHQEEARFLGNTMTKYEKDIPLLGKCIVDLNPLSTFRDEIEKSGYKSIFREMMDIQFMPGPREPEL</sequence>
<evidence type="ECO:0000259" key="1">
    <source>
        <dbReference type="PROSITE" id="PS50097"/>
    </source>
</evidence>
<dbReference type="SUPFAM" id="SSF54695">
    <property type="entry name" value="POZ domain"/>
    <property type="match status" value="1"/>
</dbReference>
<dbReference type="PROSITE" id="PS50097">
    <property type="entry name" value="BTB"/>
    <property type="match status" value="1"/>
</dbReference>
<dbReference type="AlphaFoldDB" id="A0A8H6Y156"/>
<dbReference type="OrthoDB" id="3184970at2759"/>
<feature type="domain" description="BTB" evidence="1">
    <location>
        <begin position="85"/>
        <end position="144"/>
    </location>
</feature>
<dbReference type="SMART" id="SM00225">
    <property type="entry name" value="BTB"/>
    <property type="match status" value="1"/>
</dbReference>
<proteinExistence type="predicted"/>
<organism evidence="2 3">
    <name type="scientific">Mycena sanguinolenta</name>
    <dbReference type="NCBI Taxonomy" id="230812"/>
    <lineage>
        <taxon>Eukaryota</taxon>
        <taxon>Fungi</taxon>
        <taxon>Dikarya</taxon>
        <taxon>Basidiomycota</taxon>
        <taxon>Agaricomycotina</taxon>
        <taxon>Agaricomycetes</taxon>
        <taxon>Agaricomycetidae</taxon>
        <taxon>Agaricales</taxon>
        <taxon>Marasmiineae</taxon>
        <taxon>Mycenaceae</taxon>
        <taxon>Mycena</taxon>
    </lineage>
</organism>
<dbReference type="InterPro" id="IPR011333">
    <property type="entry name" value="SKP1/BTB/POZ_sf"/>
</dbReference>
<dbReference type="InterPro" id="IPR000210">
    <property type="entry name" value="BTB/POZ_dom"/>
</dbReference>
<evidence type="ECO:0000313" key="2">
    <source>
        <dbReference type="EMBL" id="KAF7350792.1"/>
    </source>
</evidence>
<reference evidence="2" key="1">
    <citation type="submission" date="2020-05" db="EMBL/GenBank/DDBJ databases">
        <title>Mycena genomes resolve the evolution of fungal bioluminescence.</title>
        <authorList>
            <person name="Tsai I.J."/>
        </authorList>
    </citation>
    <scope>NUCLEOTIDE SEQUENCE</scope>
    <source>
        <strain evidence="2">160909Yilan</strain>
    </source>
</reference>
<dbReference type="EMBL" id="JACAZH010000014">
    <property type="protein sequence ID" value="KAF7350792.1"/>
    <property type="molecule type" value="Genomic_DNA"/>
</dbReference>
<accession>A0A8H6Y156</accession>
<dbReference type="Gene3D" id="3.30.710.10">
    <property type="entry name" value="Potassium Channel Kv1.1, Chain A"/>
    <property type="match status" value="1"/>
</dbReference>
<gene>
    <name evidence="2" type="ORF">MSAN_01640800</name>
</gene>
<comment type="caution">
    <text evidence="2">The sequence shown here is derived from an EMBL/GenBank/DDBJ whole genome shotgun (WGS) entry which is preliminary data.</text>
</comment>
<protein>
    <recommendedName>
        <fullName evidence="1">BTB domain-containing protein</fullName>
    </recommendedName>
</protein>
<keyword evidence="3" id="KW-1185">Reference proteome</keyword>